<keyword evidence="3" id="KW-1185">Reference proteome</keyword>
<dbReference type="EMBL" id="BAIV01000004">
    <property type="protein sequence ID" value="GAE82616.1"/>
    <property type="molecule type" value="Genomic_DNA"/>
</dbReference>
<organism evidence="2 3">
    <name type="scientific">Bacteroides reticulotermitis JCM 10512</name>
    <dbReference type="NCBI Taxonomy" id="1445607"/>
    <lineage>
        <taxon>Bacteria</taxon>
        <taxon>Pseudomonadati</taxon>
        <taxon>Bacteroidota</taxon>
        <taxon>Bacteroidia</taxon>
        <taxon>Bacteroidales</taxon>
        <taxon>Bacteroidaceae</taxon>
        <taxon>Bacteroides</taxon>
    </lineage>
</organism>
<dbReference type="Gene3D" id="3.40.50.2000">
    <property type="entry name" value="Glycogen Phosphorylase B"/>
    <property type="match status" value="1"/>
</dbReference>
<dbReference type="Proteomes" id="UP000019131">
    <property type="component" value="Unassembled WGS sequence"/>
</dbReference>
<dbReference type="GO" id="GO:0016757">
    <property type="term" value="F:glycosyltransferase activity"/>
    <property type="evidence" value="ECO:0007669"/>
    <property type="project" value="TreeGrafter"/>
</dbReference>
<dbReference type="PANTHER" id="PTHR46401">
    <property type="entry name" value="GLYCOSYLTRANSFERASE WBBK-RELATED"/>
    <property type="match status" value="1"/>
</dbReference>
<keyword evidence="1 2" id="KW-0808">Transferase</keyword>
<protein>
    <submittedName>
        <fullName evidence="2">Glycosyltransferase</fullName>
    </submittedName>
</protein>
<dbReference type="AlphaFoldDB" id="W4UNU1"/>
<accession>W4UNU1</accession>
<dbReference type="SUPFAM" id="SSF53756">
    <property type="entry name" value="UDP-Glycosyltransferase/glycogen phosphorylase"/>
    <property type="match status" value="1"/>
</dbReference>
<dbReference type="PANTHER" id="PTHR46401:SF2">
    <property type="entry name" value="GLYCOSYLTRANSFERASE WBBK-RELATED"/>
    <property type="match status" value="1"/>
</dbReference>
<evidence type="ECO:0000313" key="2">
    <source>
        <dbReference type="EMBL" id="GAE82616.1"/>
    </source>
</evidence>
<proteinExistence type="predicted"/>
<name>W4UNU1_9BACE</name>
<sequence length="390" mass="44883">MLAERLVDGYDVEVLTTCVRNYNTGVNELPAGCEICNGVLVRRFSVAPIDGLKHRQYSKEEKPARKWRRFLFRLGILKYYSGIFPIWRLKREAELKSFLSSPFYSPDMCNYVRENKDQYKVFIPINMAESTTYFTAMEVPSKTLLIPTMHNQGVFFKAIQTDVMTRVAYIGFNTKAEQVLAERVFGKKMAPHGIISVGIEVSEPASWETTREKYKIPSDYLLYMGRIDPGKVGDVFDYFVSYKKKYPQSLLQLVMVGGLNFEQIPFLHKDIVYTGFVSEAEKISILQHAKIVINPSKFESLSLILLEAMNQGKPMLVNGKCAVLREHCIRSNNAALPYVGKKKFISKLYRLDMSKKTRDEMGEKGKQYVACNYDWVIVMSRLKKCIIMFD</sequence>
<dbReference type="STRING" id="1445607.JCM10512_836"/>
<evidence type="ECO:0000313" key="3">
    <source>
        <dbReference type="Proteomes" id="UP000019131"/>
    </source>
</evidence>
<evidence type="ECO:0000256" key="1">
    <source>
        <dbReference type="ARBA" id="ARBA00022679"/>
    </source>
</evidence>
<dbReference type="Pfam" id="PF13692">
    <property type="entry name" value="Glyco_trans_1_4"/>
    <property type="match status" value="1"/>
</dbReference>
<dbReference type="RefSeq" id="WP_044160427.1">
    <property type="nucleotide sequence ID" value="NZ_BAIV01000004.1"/>
</dbReference>
<comment type="caution">
    <text evidence="2">The sequence shown here is derived from an EMBL/GenBank/DDBJ whole genome shotgun (WGS) entry which is preliminary data.</text>
</comment>
<reference evidence="2 3" key="1">
    <citation type="journal article" date="2014" name="Genome Announc.">
        <title>Draft Genome Sequence of Bacteroides reticulotermitis Strain JCM 10512T, Isolated from the Gut of a Termite.</title>
        <authorList>
            <person name="Yuki M."/>
            <person name="Oshima K."/>
            <person name="Suda W."/>
            <person name="Sakamoto M."/>
            <person name="Iida T."/>
            <person name="Hattori M."/>
            <person name="Ohkuma M."/>
        </authorList>
    </citation>
    <scope>NUCLEOTIDE SEQUENCE [LARGE SCALE GENOMIC DNA]</scope>
    <source>
        <strain evidence="2 3">JCM 10512</strain>
    </source>
</reference>
<dbReference type="OrthoDB" id="502646at2"/>
<gene>
    <name evidence="2" type="ORF">JCM10512_836</name>
</gene>